<dbReference type="Pfam" id="PF08676">
    <property type="entry name" value="MutL_C"/>
    <property type="match status" value="1"/>
</dbReference>
<dbReference type="InterPro" id="IPR002099">
    <property type="entry name" value="MutL/Mlh/PMS"/>
</dbReference>
<dbReference type="CDD" id="cd03482">
    <property type="entry name" value="MutL_Trans_MutL"/>
    <property type="match status" value="1"/>
</dbReference>
<dbReference type="InterPro" id="IPR014790">
    <property type="entry name" value="MutL_C"/>
</dbReference>
<dbReference type="SMART" id="SM01340">
    <property type="entry name" value="DNA_mis_repair"/>
    <property type="match status" value="1"/>
</dbReference>
<evidence type="ECO:0000256" key="4">
    <source>
        <dbReference type="ARBA" id="ARBA00023204"/>
    </source>
</evidence>
<gene>
    <name evidence="5 7" type="primary">mutL</name>
    <name evidence="7" type="ORF">ACFP85_14385</name>
</gene>
<dbReference type="Pfam" id="PF13589">
    <property type="entry name" value="HATPase_c_3"/>
    <property type="match status" value="1"/>
</dbReference>
<sequence>MPIQILPAMLANQIAAGEVVERPASVVKELVENSLDAGADKIEIEVERGGHKRILIRDNGSGISQHELVLALSRHATSKISSLDDLEQIMSMGFRGEALASISSVSRLTLTSRTAGQEAAWQAYAEGRDMQVQIQPAAHPVGTSVDVQDLFFNTPARRKFLRAEKTEFTHIDEWLRRIALARYDVQFSLRHNGKTVRRYPKINQPDDQRKRVAAILGATFASDALDINSHYESMQLQGYLHANRSGELDVQYFYVNGRVMRDKLIHHAVRQATAEMYGDNHQLAYVMYLRLPPQEVDINVHPAKHEVRFHQARQVHDFIYRAIIDMLQQESCLNSEPAAREMTLPEPNHSYITPIREQSVASYGGASSSATPSAPIRSQSTPAAKASQYQALLQSAGKGYAEMDWMLANGDTLLVTLPEVRQCSAWKLLTMYHQHLIETNELTSQPLLMPLSIGLTDAQWTVAQQNCEQLKQQGVHFLLHEQRLILRQVPAYLRQLDWATAIDALLQAPGDSLPSSLQQARVNISKSLLVPVWHWAQRHFDVQWPAKLRELSKPVHLAEHD</sequence>
<dbReference type="PANTHER" id="PTHR10073:SF12">
    <property type="entry name" value="DNA MISMATCH REPAIR PROTEIN MLH1"/>
    <property type="match status" value="1"/>
</dbReference>
<dbReference type="RefSeq" id="WP_131257898.1">
    <property type="nucleotide sequence ID" value="NZ_JBHSUS010000001.1"/>
</dbReference>
<dbReference type="Pfam" id="PF01119">
    <property type="entry name" value="DNA_mis_repair"/>
    <property type="match status" value="1"/>
</dbReference>
<evidence type="ECO:0000313" key="8">
    <source>
        <dbReference type="Proteomes" id="UP001596364"/>
    </source>
</evidence>
<evidence type="ECO:0000256" key="3">
    <source>
        <dbReference type="ARBA" id="ARBA00022763"/>
    </source>
</evidence>
<keyword evidence="7" id="KW-0378">Hydrolase</keyword>
<dbReference type="NCBIfam" id="TIGR00585">
    <property type="entry name" value="mutl"/>
    <property type="match status" value="1"/>
</dbReference>
<proteinExistence type="inferred from homology"/>
<dbReference type="SUPFAM" id="SSF55874">
    <property type="entry name" value="ATPase domain of HSP90 chaperone/DNA topoisomerase II/histidine kinase"/>
    <property type="match status" value="1"/>
</dbReference>
<dbReference type="EMBL" id="JBHSUS010000001">
    <property type="protein sequence ID" value="MFC6441337.1"/>
    <property type="molecule type" value="Genomic_DNA"/>
</dbReference>
<comment type="similarity">
    <text evidence="1 5">Belongs to the DNA mismatch repair MutL/HexB family.</text>
</comment>
<comment type="function">
    <text evidence="5">This protein is involved in the repair of mismatches in DNA. It is required for dam-dependent methyl-directed DNA mismatch repair. May act as a 'molecular matchmaker', a protein that promotes the formation of a stable complex between two or more DNA-binding proteins in an ATP-dependent manner without itself being part of a final effector complex.</text>
</comment>
<dbReference type="InterPro" id="IPR038973">
    <property type="entry name" value="MutL/Mlh/Pms-like"/>
</dbReference>
<dbReference type="InterPro" id="IPR020667">
    <property type="entry name" value="DNA_mismatch_repair_MutL"/>
</dbReference>
<name>A0ABW1XMH9_9ALTE</name>
<dbReference type="Gene3D" id="3.30.1370.100">
    <property type="entry name" value="MutL, C-terminal domain, regulatory subdomain"/>
    <property type="match status" value="1"/>
</dbReference>
<keyword evidence="7" id="KW-0540">Nuclease</keyword>
<evidence type="ECO:0000256" key="2">
    <source>
        <dbReference type="ARBA" id="ARBA00021975"/>
    </source>
</evidence>
<feature type="domain" description="DNA mismatch repair protein S5" evidence="6">
    <location>
        <begin position="212"/>
        <end position="328"/>
    </location>
</feature>
<dbReference type="InterPro" id="IPR014762">
    <property type="entry name" value="DNA_mismatch_repair_CS"/>
</dbReference>
<dbReference type="Proteomes" id="UP001596364">
    <property type="component" value="Unassembled WGS sequence"/>
</dbReference>
<evidence type="ECO:0000259" key="6">
    <source>
        <dbReference type="SMART" id="SM01340"/>
    </source>
</evidence>
<reference evidence="8" key="1">
    <citation type="journal article" date="2019" name="Int. J. Syst. Evol. Microbiol.">
        <title>The Global Catalogue of Microorganisms (GCM) 10K type strain sequencing project: providing services to taxonomists for standard genome sequencing and annotation.</title>
        <authorList>
            <consortium name="The Broad Institute Genomics Platform"/>
            <consortium name="The Broad Institute Genome Sequencing Center for Infectious Disease"/>
            <person name="Wu L."/>
            <person name="Ma J."/>
        </authorList>
    </citation>
    <scope>NUCLEOTIDE SEQUENCE [LARGE SCALE GENOMIC DNA]</scope>
    <source>
        <strain evidence="8">CGMCC 1.16031</strain>
    </source>
</reference>
<keyword evidence="3 5" id="KW-0227">DNA damage</keyword>
<dbReference type="Gene3D" id="3.30.230.10">
    <property type="match status" value="1"/>
</dbReference>
<dbReference type="Gene3D" id="3.30.565.10">
    <property type="entry name" value="Histidine kinase-like ATPase, C-terminal domain"/>
    <property type="match status" value="1"/>
</dbReference>
<dbReference type="SUPFAM" id="SSF54211">
    <property type="entry name" value="Ribosomal protein S5 domain 2-like"/>
    <property type="match status" value="1"/>
</dbReference>
<dbReference type="HAMAP" id="MF_00149">
    <property type="entry name" value="DNA_mis_repair"/>
    <property type="match status" value="1"/>
</dbReference>
<dbReference type="SUPFAM" id="SSF118116">
    <property type="entry name" value="DNA mismatch repair protein MutL"/>
    <property type="match status" value="1"/>
</dbReference>
<dbReference type="InterPro" id="IPR042121">
    <property type="entry name" value="MutL_C_regsub"/>
</dbReference>
<keyword evidence="4 5" id="KW-0234">DNA repair</keyword>
<dbReference type="InterPro" id="IPR014721">
    <property type="entry name" value="Ribsml_uS5_D2-typ_fold_subgr"/>
</dbReference>
<keyword evidence="8" id="KW-1185">Reference proteome</keyword>
<protein>
    <recommendedName>
        <fullName evidence="2 5">DNA mismatch repair protein MutL</fullName>
    </recommendedName>
</protein>
<organism evidence="7 8">
    <name type="scientific">Pseudobowmanella zhangzhouensis</name>
    <dbReference type="NCBI Taxonomy" id="1537679"/>
    <lineage>
        <taxon>Bacteria</taxon>
        <taxon>Pseudomonadati</taxon>
        <taxon>Pseudomonadota</taxon>
        <taxon>Gammaproteobacteria</taxon>
        <taxon>Alteromonadales</taxon>
        <taxon>Alteromonadaceae</taxon>
    </lineage>
</organism>
<evidence type="ECO:0000256" key="5">
    <source>
        <dbReference type="HAMAP-Rule" id="MF_00149"/>
    </source>
</evidence>
<dbReference type="InterPro" id="IPR037198">
    <property type="entry name" value="MutL_C_sf"/>
</dbReference>
<dbReference type="GO" id="GO:0004519">
    <property type="term" value="F:endonuclease activity"/>
    <property type="evidence" value="ECO:0007669"/>
    <property type="project" value="UniProtKB-KW"/>
</dbReference>
<evidence type="ECO:0000313" key="7">
    <source>
        <dbReference type="EMBL" id="MFC6441337.1"/>
    </source>
</evidence>
<dbReference type="PANTHER" id="PTHR10073">
    <property type="entry name" value="DNA MISMATCH REPAIR PROTEIN MLH, PMS, MUTL"/>
    <property type="match status" value="1"/>
</dbReference>
<accession>A0ABW1XMH9</accession>
<keyword evidence="7" id="KW-0255">Endonuclease</keyword>
<evidence type="ECO:0000256" key="1">
    <source>
        <dbReference type="ARBA" id="ARBA00006082"/>
    </source>
</evidence>
<dbReference type="PROSITE" id="PS00058">
    <property type="entry name" value="DNA_MISMATCH_REPAIR_1"/>
    <property type="match status" value="1"/>
</dbReference>
<dbReference type="InterPro" id="IPR020568">
    <property type="entry name" value="Ribosomal_Su5_D2-typ_SF"/>
</dbReference>
<comment type="caution">
    <text evidence="7">The sequence shown here is derived from an EMBL/GenBank/DDBJ whole genome shotgun (WGS) entry which is preliminary data.</text>
</comment>
<dbReference type="InterPro" id="IPR036890">
    <property type="entry name" value="HATPase_C_sf"/>
</dbReference>
<dbReference type="InterPro" id="IPR013507">
    <property type="entry name" value="DNA_mismatch_S5_2-like"/>
</dbReference>
<dbReference type="CDD" id="cd16926">
    <property type="entry name" value="HATPase_MutL-MLH-PMS-like"/>
    <property type="match status" value="1"/>
</dbReference>